<evidence type="ECO:0000256" key="14">
    <source>
        <dbReference type="SAM" id="Phobius"/>
    </source>
</evidence>
<evidence type="ECO:0000256" key="8">
    <source>
        <dbReference type="ARBA" id="ARBA00023098"/>
    </source>
</evidence>
<dbReference type="RefSeq" id="XP_013781706.2">
    <property type="nucleotide sequence ID" value="XM_013926252.2"/>
</dbReference>
<dbReference type="Pfam" id="PF24858">
    <property type="entry name" value="AGMP_C"/>
    <property type="match status" value="1"/>
</dbReference>
<name>A0ABM1BGT8_LIMPO</name>
<feature type="domain" description="Alkylglycerol monooxygenase C-terminal" evidence="16">
    <location>
        <begin position="328"/>
        <end position="396"/>
    </location>
</feature>
<dbReference type="PANTHER" id="PTHR21624">
    <property type="entry name" value="STEROL DESATURASE-RELATED PROTEIN"/>
    <property type="match status" value="1"/>
</dbReference>
<evidence type="ECO:0000256" key="1">
    <source>
        <dbReference type="ARBA" id="ARBA00001962"/>
    </source>
</evidence>
<keyword evidence="9 14" id="KW-0472">Membrane</keyword>
<dbReference type="EC" id="1.14.16.5" evidence="11"/>
<dbReference type="InterPro" id="IPR006694">
    <property type="entry name" value="Fatty_acid_hydroxylase"/>
</dbReference>
<feature type="domain" description="Fatty acid hydroxylase" evidence="15">
    <location>
        <begin position="110"/>
        <end position="242"/>
    </location>
</feature>
<dbReference type="GeneID" id="106466003"/>
<keyword evidence="6" id="KW-0560">Oxidoreductase</keyword>
<protein>
    <recommendedName>
        <fullName evidence="12">Alkylglycerol monooxygenase</fullName>
        <ecNumber evidence="11">1.14.16.5</ecNumber>
    </recommendedName>
</protein>
<evidence type="ECO:0000259" key="16">
    <source>
        <dbReference type="Pfam" id="PF24858"/>
    </source>
</evidence>
<evidence type="ECO:0000256" key="3">
    <source>
        <dbReference type="ARBA" id="ARBA00022692"/>
    </source>
</evidence>
<evidence type="ECO:0000256" key="11">
    <source>
        <dbReference type="ARBA" id="ARBA00039026"/>
    </source>
</evidence>
<dbReference type="InterPro" id="IPR056853">
    <property type="entry name" value="AGMP_C"/>
</dbReference>
<comment type="catalytic activity">
    <reaction evidence="13">
        <text>1-O-(1,2-saturated-alkyl)-sn-glycerol + (6R)-L-erythro-5,6,7,8-tetrahydrobiopterin + O2 = a 1-(1-hydroxyalkyl)-sn-glycerol + (6R)-L-erythro-6,7-dihydrobiopterin + H2O</text>
        <dbReference type="Rhea" id="RHEA:36255"/>
        <dbReference type="ChEBI" id="CHEBI:15377"/>
        <dbReference type="ChEBI" id="CHEBI:15379"/>
        <dbReference type="ChEBI" id="CHEBI:43120"/>
        <dbReference type="ChEBI" id="CHEBI:59560"/>
        <dbReference type="ChEBI" id="CHEBI:73418"/>
        <dbReference type="ChEBI" id="CHEBI:83957"/>
        <dbReference type="EC" id="1.14.16.5"/>
    </reaction>
</comment>
<comment type="similarity">
    <text evidence="10">Belongs to the sterol desaturase family. TMEM195 subfamily.</text>
</comment>
<evidence type="ECO:0000256" key="9">
    <source>
        <dbReference type="ARBA" id="ARBA00023136"/>
    </source>
</evidence>
<keyword evidence="4" id="KW-0256">Endoplasmic reticulum</keyword>
<dbReference type="InterPro" id="IPR051689">
    <property type="entry name" value="Sterol_desaturase/TMEM195"/>
</dbReference>
<evidence type="ECO:0000256" key="5">
    <source>
        <dbReference type="ARBA" id="ARBA00022989"/>
    </source>
</evidence>
<evidence type="ECO:0000259" key="15">
    <source>
        <dbReference type="Pfam" id="PF04116"/>
    </source>
</evidence>
<evidence type="ECO:0000256" key="6">
    <source>
        <dbReference type="ARBA" id="ARBA00023002"/>
    </source>
</evidence>
<dbReference type="Pfam" id="PF04116">
    <property type="entry name" value="FA_hydroxylase"/>
    <property type="match status" value="1"/>
</dbReference>
<feature type="transmembrane region" description="Helical" evidence="14">
    <location>
        <begin position="107"/>
        <end position="124"/>
    </location>
</feature>
<evidence type="ECO:0000256" key="7">
    <source>
        <dbReference type="ARBA" id="ARBA00023004"/>
    </source>
</evidence>
<feature type="transmembrane region" description="Helical" evidence="14">
    <location>
        <begin position="161"/>
        <end position="181"/>
    </location>
</feature>
<reference evidence="18" key="1">
    <citation type="submission" date="2025-08" db="UniProtKB">
        <authorList>
            <consortium name="RefSeq"/>
        </authorList>
    </citation>
    <scope>IDENTIFICATION</scope>
    <source>
        <tissue evidence="18">Muscle</tissue>
    </source>
</reference>
<organism evidence="17 18">
    <name type="scientific">Limulus polyphemus</name>
    <name type="common">Atlantic horseshoe crab</name>
    <dbReference type="NCBI Taxonomy" id="6850"/>
    <lineage>
        <taxon>Eukaryota</taxon>
        <taxon>Metazoa</taxon>
        <taxon>Ecdysozoa</taxon>
        <taxon>Arthropoda</taxon>
        <taxon>Chelicerata</taxon>
        <taxon>Merostomata</taxon>
        <taxon>Xiphosura</taxon>
        <taxon>Limulidae</taxon>
        <taxon>Limulus</taxon>
    </lineage>
</organism>
<gene>
    <name evidence="18" type="primary">LOC106466003</name>
</gene>
<evidence type="ECO:0000313" key="17">
    <source>
        <dbReference type="Proteomes" id="UP000694941"/>
    </source>
</evidence>
<evidence type="ECO:0000256" key="13">
    <source>
        <dbReference type="ARBA" id="ARBA00047556"/>
    </source>
</evidence>
<keyword evidence="8" id="KW-0443">Lipid metabolism</keyword>
<keyword evidence="5 14" id="KW-1133">Transmembrane helix</keyword>
<dbReference type="Proteomes" id="UP000694941">
    <property type="component" value="Unplaced"/>
</dbReference>
<keyword evidence="7" id="KW-0408">Iron</keyword>
<sequence length="443" mass="51878">MKIEITLKSLGRLFYIVDPREETFEKVEDVPDYVTEVLPLFLILMFIEILISLWKKKHSYSLLDSIGSISQGICSESTKLLFKGVPLAAYIWIYDNWRVTDLPWNSIWTWLICFIGVDFGYYWLHRASHEINILWAAHQVHHSSEHYNATTAVRQSILQNYLTWMFYLPLALGIPPSIFLVHQQFNLIYQFWIHTELISSLGPLEYIFNTPSHHRVHHGRNRYCIDKNYAGTFIIWDRIFGTFECENDEVVYGVTHPVTTFDPSYIQLGHFIHIFKTFWEVKGFNNKLSVLFKGPGWTPGKPRLGLIEDIPDVRAPHDRYNPHLPTWCKVYVLVHFSLILAAFMDLADRHGSFNQLTVICGLMYCMLSLTSFGSIMDKKHWAPLVEFARCLLYYTVDLYFLPSEESSYYVFVMALRAVFLFSALLWTLCLVQVLSLKFHKKIK</sequence>
<feature type="transmembrane region" description="Helical" evidence="14">
    <location>
        <begin position="353"/>
        <end position="372"/>
    </location>
</feature>
<evidence type="ECO:0000256" key="10">
    <source>
        <dbReference type="ARBA" id="ARBA00038190"/>
    </source>
</evidence>
<feature type="transmembrane region" description="Helical" evidence="14">
    <location>
        <begin position="37"/>
        <end position="54"/>
    </location>
</feature>
<evidence type="ECO:0000313" key="18">
    <source>
        <dbReference type="RefSeq" id="XP_013781706.2"/>
    </source>
</evidence>
<feature type="transmembrane region" description="Helical" evidence="14">
    <location>
        <begin position="408"/>
        <end position="434"/>
    </location>
</feature>
<evidence type="ECO:0000256" key="12">
    <source>
        <dbReference type="ARBA" id="ARBA00040992"/>
    </source>
</evidence>
<evidence type="ECO:0000256" key="4">
    <source>
        <dbReference type="ARBA" id="ARBA00022824"/>
    </source>
</evidence>
<dbReference type="PANTHER" id="PTHR21624:SF1">
    <property type="entry name" value="ALKYLGLYCEROL MONOOXYGENASE"/>
    <property type="match status" value="1"/>
</dbReference>
<accession>A0ABM1BGT8</accession>
<keyword evidence="3 14" id="KW-0812">Transmembrane</keyword>
<keyword evidence="17" id="KW-1185">Reference proteome</keyword>
<proteinExistence type="inferred from homology"/>
<evidence type="ECO:0000256" key="2">
    <source>
        <dbReference type="ARBA" id="ARBA00004477"/>
    </source>
</evidence>
<comment type="cofactor">
    <cofactor evidence="1">
        <name>Fe cation</name>
        <dbReference type="ChEBI" id="CHEBI:24875"/>
    </cofactor>
</comment>
<comment type="subcellular location">
    <subcellularLocation>
        <location evidence="2">Endoplasmic reticulum membrane</location>
        <topology evidence="2">Multi-pass membrane protein</topology>
    </subcellularLocation>
</comment>